<dbReference type="RefSeq" id="XP_030999515.1">
    <property type="nucleotide sequence ID" value="XM_031137146.1"/>
</dbReference>
<dbReference type="GeneID" id="41970352"/>
<dbReference type="AlphaFoldDB" id="A0A507BGA7"/>
<sequence>MAATQDTAPKTFLDLINDCDSFPDIDIAQTPYSDDNQSAFYQFLLPNDPRPHGYMVPSVVERMPWTADFKISPPTARPRTVQLIDTSNGSNTSQACNKSLLEVVEAAKAARIFEGLRPRPNYEDYKVIGANFPVQLQRSAAPLFGIANRGAHLNIYTVAEDGALKFWVPRRSAHIRTWPGMLDNAVAGGVRAEESPFECIVHEADEEASLPEELIRTRARATGVITYVSRSAPGSGAEIGLMVPDCIYTFDLQVGPDEVPRPRDEEVQEFYLWSVDQVKEALARGEFKPNCALVMIDFFIRRGVITEDNEQDYLQLVTRLHRTLPVPTVPAQGR</sequence>
<reference evidence="2 3" key="1">
    <citation type="submission" date="2019-06" db="EMBL/GenBank/DDBJ databases">
        <title>Draft genome sequence of the filamentous fungus Phialemoniopsis curvata isolated from diesel fuel.</title>
        <authorList>
            <person name="Varaljay V.A."/>
            <person name="Lyon W.J."/>
            <person name="Crouch A.L."/>
            <person name="Drake C.E."/>
            <person name="Hollomon J.M."/>
            <person name="Nadeau L.J."/>
            <person name="Nunn H.S."/>
            <person name="Stevenson B.S."/>
            <person name="Bojanowski C.L."/>
            <person name="Crookes-Goodson W.J."/>
        </authorList>
    </citation>
    <scope>NUCLEOTIDE SEQUENCE [LARGE SCALE GENOMIC DNA]</scope>
    <source>
        <strain evidence="2 3">D216</strain>
    </source>
</reference>
<keyword evidence="3" id="KW-1185">Reference proteome</keyword>
<dbReference type="SUPFAM" id="SSF55811">
    <property type="entry name" value="Nudix"/>
    <property type="match status" value="1"/>
</dbReference>
<dbReference type="InterPro" id="IPR000086">
    <property type="entry name" value="NUDIX_hydrolase_dom"/>
</dbReference>
<dbReference type="CDD" id="cd03676">
    <property type="entry name" value="NUDIX_Tnr3_like"/>
    <property type="match status" value="1"/>
</dbReference>
<proteinExistence type="predicted"/>
<organism evidence="2 3">
    <name type="scientific">Thyridium curvatum</name>
    <dbReference type="NCBI Taxonomy" id="1093900"/>
    <lineage>
        <taxon>Eukaryota</taxon>
        <taxon>Fungi</taxon>
        <taxon>Dikarya</taxon>
        <taxon>Ascomycota</taxon>
        <taxon>Pezizomycotina</taxon>
        <taxon>Sordariomycetes</taxon>
        <taxon>Sordariomycetidae</taxon>
        <taxon>Thyridiales</taxon>
        <taxon>Thyridiaceae</taxon>
        <taxon>Thyridium</taxon>
    </lineage>
</organism>
<dbReference type="FunFam" id="3.90.79.10:FF:000019">
    <property type="entry name" value="Thiamin pyrophosphokinase, putative"/>
    <property type="match status" value="1"/>
</dbReference>
<protein>
    <recommendedName>
        <fullName evidence="1">Nudix hydrolase domain-containing protein</fullName>
    </recommendedName>
</protein>
<dbReference type="GO" id="GO:0044715">
    <property type="term" value="F:8-oxo-dGDP phosphatase activity"/>
    <property type="evidence" value="ECO:0007669"/>
    <property type="project" value="UniProtKB-ARBA"/>
</dbReference>
<dbReference type="PROSITE" id="PS51462">
    <property type="entry name" value="NUDIX"/>
    <property type="match status" value="1"/>
</dbReference>
<dbReference type="PANTHER" id="PTHR13622:SF8">
    <property type="entry name" value="THIAMIN PYROPHOSPHOKINASE 1"/>
    <property type="match status" value="1"/>
</dbReference>
<dbReference type="EMBL" id="SKBQ01000012">
    <property type="protein sequence ID" value="TPX17804.1"/>
    <property type="molecule type" value="Genomic_DNA"/>
</dbReference>
<evidence type="ECO:0000259" key="1">
    <source>
        <dbReference type="PROSITE" id="PS51462"/>
    </source>
</evidence>
<dbReference type="PANTHER" id="PTHR13622">
    <property type="entry name" value="THIAMIN PYROPHOSPHOKINASE"/>
    <property type="match status" value="1"/>
</dbReference>
<name>A0A507BGA7_9PEZI</name>
<accession>A0A507BGA7</accession>
<dbReference type="Proteomes" id="UP000319257">
    <property type="component" value="Unassembled WGS sequence"/>
</dbReference>
<dbReference type="InParanoid" id="A0A507BGA7"/>
<dbReference type="OrthoDB" id="10261522at2759"/>
<feature type="domain" description="Nudix hydrolase" evidence="1">
    <location>
        <begin position="148"/>
        <end position="295"/>
    </location>
</feature>
<dbReference type="Gene3D" id="3.90.79.10">
    <property type="entry name" value="Nucleoside Triphosphate Pyrophosphohydrolase"/>
    <property type="match status" value="1"/>
</dbReference>
<dbReference type="InterPro" id="IPR015797">
    <property type="entry name" value="NUDIX_hydrolase-like_dom_sf"/>
</dbReference>
<comment type="caution">
    <text evidence="2">The sequence shown here is derived from an EMBL/GenBank/DDBJ whole genome shotgun (WGS) entry which is preliminary data.</text>
</comment>
<evidence type="ECO:0000313" key="2">
    <source>
        <dbReference type="EMBL" id="TPX17804.1"/>
    </source>
</evidence>
<gene>
    <name evidence="2" type="ORF">E0L32_002905</name>
</gene>
<dbReference type="Pfam" id="PF00293">
    <property type="entry name" value="NUDIX"/>
    <property type="match status" value="1"/>
</dbReference>
<dbReference type="STRING" id="1093900.A0A507BGA7"/>
<evidence type="ECO:0000313" key="3">
    <source>
        <dbReference type="Proteomes" id="UP000319257"/>
    </source>
</evidence>